<sequence length="751" mass="84263">MTSEELEWLETRLRKYDSSRAIHNSPSPEAYESVAKSSFYHLPLEIRRKILTAAFGNHTLHIGLINSSEFRDLGINKSDSKSVRWQGGICTRKPDQSPFGDHCTPGKLGVMGWLLSSRLGHSEATDVLYSTNAFHISNNMMIHHLGVILPLEHLARIRSLELLGYFYLENWPYHHSKTANLGWGGLEMVLEVIRDLFPSLRNLYLSLETYDLDAFLNWREVEGDPLDPLIDVMEKAIGVIDGIVFQKHPSLKIEMALSARVLHELRCRGSGEIAPQYPRISVVQGRDDSKGRDVPIATEAVSPASSPPSTNVSKNIALGRSDNSSSHSPNDALALVSQSSKSNHKSEIGRVLSLDETDLLLKHYDHVICPHQIAHENNSDNPYRRYVLPLAYEQIGLLYAVLGLSACHLGHLKSDKHLYETTAVDYRVKAITALGAAIRKVCSGSFNDNERDGVFVTIQILLLHDIRESGTSTHGAHISGALSICNQLKLDERLTVKDERTVFFLGNLIWLDIIRAFSVPERLCFTQELRQKLLSLCDLRFEAVNGCPRELALIIGEILEHAKAHSTDGLSTDEYHTQVQALIQKLYSWDSSRCFYPSDDPLWRCVAEAFRHTCILRAWRLLDPTESASTPRIQTSVTAILDSLAHVPGTNPLIELNVMPLFMAGADSLSPHSRHYVLLRLSEIQARAEMGWAAPQSLLEKVWQARARQSEHDQSNVPWMNFVSRHAPLNCFASLIQVRPTMPTQDTKTTI</sequence>
<name>A0A1S9RZU9_PENBI</name>
<dbReference type="PANTHER" id="PTHR37534">
    <property type="entry name" value="TRANSCRIPTIONAL ACTIVATOR PROTEIN UGA3"/>
    <property type="match status" value="1"/>
</dbReference>
<accession>A0A1S9RZU9</accession>
<evidence type="ECO:0000313" key="5">
    <source>
        <dbReference type="EMBL" id="OOQ90800.1"/>
    </source>
</evidence>
<dbReference type="GO" id="GO:0005634">
    <property type="term" value="C:nucleus"/>
    <property type="evidence" value="ECO:0007669"/>
    <property type="project" value="UniProtKB-SubCell"/>
</dbReference>
<evidence type="ECO:0000256" key="1">
    <source>
        <dbReference type="ARBA" id="ARBA00004123"/>
    </source>
</evidence>
<comment type="caution">
    <text evidence="5">The sequence shown here is derived from an EMBL/GenBank/DDBJ whole genome shotgun (WGS) entry which is preliminary data.</text>
</comment>
<reference evidence="6" key="1">
    <citation type="submission" date="2015-09" db="EMBL/GenBank/DDBJ databases">
        <authorList>
            <person name="Fill T.P."/>
            <person name="Baretta J.F."/>
            <person name="de Almeida L.G."/>
            <person name="Rocha M."/>
            <person name="de Souza D.H."/>
            <person name="Malavazi I."/>
            <person name="Cerdeira L.T."/>
            <person name="Hong H."/>
            <person name="Samborskyy M."/>
            <person name="de Vasconcelos A.T."/>
            <person name="Leadlay P."/>
            <person name="Rodrigues-Filho E."/>
        </authorList>
    </citation>
    <scope>NUCLEOTIDE SEQUENCE [LARGE SCALE GENOMIC DNA]</scope>
    <source>
        <strain evidence="6">LaBioMMi 136</strain>
    </source>
</reference>
<feature type="compositionally biased region" description="Polar residues" evidence="3">
    <location>
        <begin position="303"/>
        <end position="314"/>
    </location>
</feature>
<dbReference type="PANTHER" id="PTHR37534:SF49">
    <property type="entry name" value="LYSINE BIOSYNTHESIS REGULATORY PROTEIN LYS14"/>
    <property type="match status" value="1"/>
</dbReference>
<dbReference type="GO" id="GO:0003700">
    <property type="term" value="F:DNA-binding transcription factor activity"/>
    <property type="evidence" value="ECO:0007669"/>
    <property type="project" value="TreeGrafter"/>
</dbReference>
<evidence type="ECO:0000256" key="3">
    <source>
        <dbReference type="SAM" id="MobiDB-lite"/>
    </source>
</evidence>
<protein>
    <submittedName>
        <fullName evidence="5">C6 zinc finger domain protein</fullName>
    </submittedName>
</protein>
<keyword evidence="2" id="KW-0539">Nucleus</keyword>
<gene>
    <name evidence="5" type="ORF">PEBR_02664</name>
</gene>
<dbReference type="Pfam" id="PF24864">
    <property type="entry name" value="DUF7730"/>
    <property type="match status" value="1"/>
</dbReference>
<dbReference type="InterPro" id="IPR021858">
    <property type="entry name" value="Fun_TF"/>
</dbReference>
<evidence type="ECO:0000313" key="6">
    <source>
        <dbReference type="Proteomes" id="UP000190744"/>
    </source>
</evidence>
<feature type="domain" description="DUF7730" evidence="4">
    <location>
        <begin position="35"/>
        <end position="233"/>
    </location>
</feature>
<dbReference type="AlphaFoldDB" id="A0A1S9RZU9"/>
<dbReference type="Pfam" id="PF11951">
    <property type="entry name" value="Fungal_trans_2"/>
    <property type="match status" value="1"/>
</dbReference>
<comment type="subcellular location">
    <subcellularLocation>
        <location evidence="1">Nucleus</location>
    </subcellularLocation>
</comment>
<organism evidence="5 6">
    <name type="scientific">Penicillium brasilianum</name>
    <dbReference type="NCBI Taxonomy" id="104259"/>
    <lineage>
        <taxon>Eukaryota</taxon>
        <taxon>Fungi</taxon>
        <taxon>Dikarya</taxon>
        <taxon>Ascomycota</taxon>
        <taxon>Pezizomycotina</taxon>
        <taxon>Eurotiomycetes</taxon>
        <taxon>Eurotiomycetidae</taxon>
        <taxon>Eurotiales</taxon>
        <taxon>Aspergillaceae</taxon>
        <taxon>Penicillium</taxon>
    </lineage>
</organism>
<dbReference type="InterPro" id="IPR056632">
    <property type="entry name" value="DUF7730"/>
</dbReference>
<dbReference type="GO" id="GO:0045944">
    <property type="term" value="P:positive regulation of transcription by RNA polymerase II"/>
    <property type="evidence" value="ECO:0007669"/>
    <property type="project" value="TreeGrafter"/>
</dbReference>
<proteinExistence type="predicted"/>
<dbReference type="EMBL" id="LJBN01000035">
    <property type="protein sequence ID" value="OOQ90800.1"/>
    <property type="molecule type" value="Genomic_DNA"/>
</dbReference>
<feature type="region of interest" description="Disordered" evidence="3">
    <location>
        <begin position="298"/>
        <end position="339"/>
    </location>
</feature>
<dbReference type="Proteomes" id="UP000190744">
    <property type="component" value="Unassembled WGS sequence"/>
</dbReference>
<dbReference type="GO" id="GO:0000976">
    <property type="term" value="F:transcription cis-regulatory region binding"/>
    <property type="evidence" value="ECO:0007669"/>
    <property type="project" value="TreeGrafter"/>
</dbReference>
<evidence type="ECO:0000256" key="2">
    <source>
        <dbReference type="ARBA" id="ARBA00023242"/>
    </source>
</evidence>
<evidence type="ECO:0000259" key="4">
    <source>
        <dbReference type="Pfam" id="PF24864"/>
    </source>
</evidence>
<dbReference type="CDD" id="cd12148">
    <property type="entry name" value="fungal_TF_MHR"/>
    <property type="match status" value="1"/>
</dbReference>